<protein>
    <submittedName>
        <fullName evidence="1">Winged helix DNA-binding domain-containing protein</fullName>
    </submittedName>
</protein>
<keyword evidence="1" id="KW-0238">DNA-binding</keyword>
<evidence type="ECO:0000313" key="2">
    <source>
        <dbReference type="Proteomes" id="UP001149140"/>
    </source>
</evidence>
<gene>
    <name evidence="1" type="ORF">OM076_32545</name>
</gene>
<organism evidence="1 2">
    <name type="scientific">Solirubrobacter ginsenosidimutans</name>
    <dbReference type="NCBI Taxonomy" id="490573"/>
    <lineage>
        <taxon>Bacteria</taxon>
        <taxon>Bacillati</taxon>
        <taxon>Actinomycetota</taxon>
        <taxon>Thermoleophilia</taxon>
        <taxon>Solirubrobacterales</taxon>
        <taxon>Solirubrobacteraceae</taxon>
        <taxon>Solirubrobacter</taxon>
    </lineage>
</organism>
<reference evidence="1" key="1">
    <citation type="submission" date="2022-10" db="EMBL/GenBank/DDBJ databases">
        <title>The WGS of Solirubrobacter ginsenosidimutans DSM 21036.</title>
        <authorList>
            <person name="Jiang Z."/>
        </authorList>
    </citation>
    <scope>NUCLEOTIDE SEQUENCE</scope>
    <source>
        <strain evidence="1">DSM 21036</strain>
    </source>
</reference>
<dbReference type="Proteomes" id="UP001149140">
    <property type="component" value="Unassembled WGS sequence"/>
</dbReference>
<dbReference type="AlphaFoldDB" id="A0A9X3S3X0"/>
<dbReference type="Pfam" id="PF06224">
    <property type="entry name" value="AlkZ-like"/>
    <property type="match status" value="1"/>
</dbReference>
<dbReference type="InterPro" id="IPR009351">
    <property type="entry name" value="AlkZ-like"/>
</dbReference>
<comment type="caution">
    <text evidence="1">The sequence shown here is derived from an EMBL/GenBank/DDBJ whole genome shotgun (WGS) entry which is preliminary data.</text>
</comment>
<sequence>MRVLTREELTAATAARQFLIERQSLKPAEAIRRLTPLQGQHPPAPHIALAARLEGFTQAALEAAIDHGQVKKATLMRMTLHLAHAEDFPAYAQLCRHHRMRTLRKRHPDLDEERIAADLTAFLQTPRTNVELRERIATHDGAPPDPNMPLLYARTLLPLTFLPPAGHWRDSTRNARFVLDPRPLPDQKQAAALVLTRYLTAFGPASRKDVADWAGVAQREFPWEDVATLAYRDEQGRELIDLPDQPLPPAKTKLPPRFLGNWDQPLLAYADRDRIIPPEIQPLKLTLSGACTVTVDGRVAASWRMDGPRLLITPHTDFDHRAIREEALRTARFCAPDGEVAFAP</sequence>
<evidence type="ECO:0000313" key="1">
    <source>
        <dbReference type="EMBL" id="MDA0165044.1"/>
    </source>
</evidence>
<dbReference type="PANTHER" id="PTHR38479">
    <property type="entry name" value="LMO0824 PROTEIN"/>
    <property type="match status" value="1"/>
</dbReference>
<dbReference type="RefSeq" id="WP_270044300.1">
    <property type="nucleotide sequence ID" value="NZ_JAPDOD010000041.1"/>
</dbReference>
<accession>A0A9X3S3X0</accession>
<name>A0A9X3S3X0_9ACTN</name>
<dbReference type="PANTHER" id="PTHR38479:SF2">
    <property type="entry name" value="WINGED HELIX DNA-BINDING DOMAIN-CONTAINING PROTEIN"/>
    <property type="match status" value="1"/>
</dbReference>
<dbReference type="GO" id="GO:0003677">
    <property type="term" value="F:DNA binding"/>
    <property type="evidence" value="ECO:0007669"/>
    <property type="project" value="UniProtKB-KW"/>
</dbReference>
<dbReference type="EMBL" id="JAPDOD010000041">
    <property type="protein sequence ID" value="MDA0165044.1"/>
    <property type="molecule type" value="Genomic_DNA"/>
</dbReference>
<proteinExistence type="predicted"/>
<keyword evidence="2" id="KW-1185">Reference proteome</keyword>